<name>A0A150WMX7_BDEBC</name>
<comment type="similarity">
    <text evidence="1">Belongs to the pseudouridine synthase RluA family.</text>
</comment>
<evidence type="ECO:0000313" key="4">
    <source>
        <dbReference type="EMBL" id="KYG65726.1"/>
    </source>
</evidence>
<evidence type="ECO:0000256" key="1">
    <source>
        <dbReference type="ARBA" id="ARBA00010876"/>
    </source>
</evidence>
<dbReference type="AlphaFoldDB" id="A0A150WMX7"/>
<dbReference type="GO" id="GO:0140098">
    <property type="term" value="F:catalytic activity, acting on RNA"/>
    <property type="evidence" value="ECO:0007669"/>
    <property type="project" value="UniProtKB-ARBA"/>
</dbReference>
<keyword evidence="2" id="KW-0413">Isomerase</keyword>
<dbReference type="GO" id="GO:0009982">
    <property type="term" value="F:pseudouridine synthase activity"/>
    <property type="evidence" value="ECO:0007669"/>
    <property type="project" value="InterPro"/>
</dbReference>
<accession>A0A150WMX7</accession>
<dbReference type="RefSeq" id="WP_061833270.1">
    <property type="nucleotide sequence ID" value="NZ_LUKE01000001.1"/>
</dbReference>
<dbReference type="PROSITE" id="PS01129">
    <property type="entry name" value="PSI_RLU"/>
    <property type="match status" value="1"/>
</dbReference>
<dbReference type="Pfam" id="PF00849">
    <property type="entry name" value="PseudoU_synth_2"/>
    <property type="match status" value="1"/>
</dbReference>
<sequence length="231" mass="26295">MKKIPKKYQPRGFDILHEDIDIIVGNKAPGALTVAAKWNADDTIHSALNQWVRKGNPRSNKSVYVVHRLDQATSGVLIFAKSEEVQHFLKDNWKSTTKNYYAIVHGKMKKKNGTIQSYLEEDENYVVHSSQDSEKGKLAITEYEVLKETDQFSLVKINLLTGKKNQIRVHLSGEGHPIVGDAKYGKGPSKYKDLCLHSAVLEITHPFNKKRLRFTAPVPAYFKKLIPFDYD</sequence>
<keyword evidence="5" id="KW-1185">Reference proteome</keyword>
<dbReference type="InterPro" id="IPR050188">
    <property type="entry name" value="RluA_PseudoU_synthase"/>
</dbReference>
<dbReference type="GO" id="GO:0000455">
    <property type="term" value="P:enzyme-directed rRNA pseudouridine synthesis"/>
    <property type="evidence" value="ECO:0007669"/>
    <property type="project" value="TreeGrafter"/>
</dbReference>
<dbReference type="PANTHER" id="PTHR21600:SF44">
    <property type="entry name" value="RIBOSOMAL LARGE SUBUNIT PSEUDOURIDINE SYNTHASE D"/>
    <property type="match status" value="1"/>
</dbReference>
<dbReference type="CDD" id="cd02869">
    <property type="entry name" value="PseudoU_synth_RluA_like"/>
    <property type="match status" value="1"/>
</dbReference>
<dbReference type="InterPro" id="IPR020103">
    <property type="entry name" value="PsdUridine_synth_cat_dom_sf"/>
</dbReference>
<dbReference type="EMBL" id="LUKE01000001">
    <property type="protein sequence ID" value="KYG65726.1"/>
    <property type="molecule type" value="Genomic_DNA"/>
</dbReference>
<dbReference type="OrthoDB" id="5289274at2"/>
<dbReference type="SUPFAM" id="SSF55120">
    <property type="entry name" value="Pseudouridine synthase"/>
    <property type="match status" value="1"/>
</dbReference>
<dbReference type="PANTHER" id="PTHR21600">
    <property type="entry name" value="MITOCHONDRIAL RNA PSEUDOURIDINE SYNTHASE"/>
    <property type="match status" value="1"/>
</dbReference>
<protein>
    <submittedName>
        <fullName evidence="4">RNA pseudouridine synthase</fullName>
    </submittedName>
</protein>
<evidence type="ECO:0000256" key="2">
    <source>
        <dbReference type="ARBA" id="ARBA00023235"/>
    </source>
</evidence>
<dbReference type="Gene3D" id="3.30.2350.10">
    <property type="entry name" value="Pseudouridine synthase"/>
    <property type="match status" value="1"/>
</dbReference>
<feature type="domain" description="Pseudouridine synthase RsuA/RluA-like" evidence="3">
    <location>
        <begin position="22"/>
        <end position="172"/>
    </location>
</feature>
<organism evidence="4 5">
    <name type="scientific">Bdellovibrio bacteriovorus</name>
    <dbReference type="NCBI Taxonomy" id="959"/>
    <lineage>
        <taxon>Bacteria</taxon>
        <taxon>Pseudomonadati</taxon>
        <taxon>Bdellovibrionota</taxon>
        <taxon>Bdellovibrionia</taxon>
        <taxon>Bdellovibrionales</taxon>
        <taxon>Pseudobdellovibrionaceae</taxon>
        <taxon>Bdellovibrio</taxon>
    </lineage>
</organism>
<proteinExistence type="inferred from homology"/>
<gene>
    <name evidence="4" type="ORF">AZI86_01225</name>
</gene>
<dbReference type="InterPro" id="IPR006224">
    <property type="entry name" value="PsdUridine_synth_RluA-like_CS"/>
</dbReference>
<dbReference type="InterPro" id="IPR006145">
    <property type="entry name" value="PsdUridine_synth_RsuA/RluA"/>
</dbReference>
<reference evidence="4 5" key="1">
    <citation type="submission" date="2016-03" db="EMBL/GenBank/DDBJ databases">
        <authorList>
            <person name="Ploux O."/>
        </authorList>
    </citation>
    <scope>NUCLEOTIDE SEQUENCE [LARGE SCALE GENOMIC DNA]</scope>
    <source>
        <strain evidence="4 5">R0</strain>
    </source>
</reference>
<comment type="caution">
    <text evidence="4">The sequence shown here is derived from an EMBL/GenBank/DDBJ whole genome shotgun (WGS) entry which is preliminary data.</text>
</comment>
<dbReference type="GO" id="GO:0003723">
    <property type="term" value="F:RNA binding"/>
    <property type="evidence" value="ECO:0007669"/>
    <property type="project" value="InterPro"/>
</dbReference>
<dbReference type="Proteomes" id="UP000075320">
    <property type="component" value="Unassembled WGS sequence"/>
</dbReference>
<evidence type="ECO:0000313" key="5">
    <source>
        <dbReference type="Proteomes" id="UP000075320"/>
    </source>
</evidence>
<evidence type="ECO:0000259" key="3">
    <source>
        <dbReference type="Pfam" id="PF00849"/>
    </source>
</evidence>